<evidence type="ECO:0000256" key="1">
    <source>
        <dbReference type="SAM" id="Phobius"/>
    </source>
</evidence>
<proteinExistence type="predicted"/>
<accession>A0A1F5H5G5</accession>
<evidence type="ECO:0008006" key="4">
    <source>
        <dbReference type="Google" id="ProtNLM"/>
    </source>
</evidence>
<feature type="transmembrane region" description="Helical" evidence="1">
    <location>
        <begin position="34"/>
        <end position="53"/>
    </location>
</feature>
<dbReference type="AlphaFoldDB" id="A0A1F5H5G5"/>
<organism evidence="2 3">
    <name type="scientific">Candidatus Curtissbacteria bacterium RIFCSPHIGHO2_12_41_11</name>
    <dbReference type="NCBI Taxonomy" id="1797718"/>
    <lineage>
        <taxon>Bacteria</taxon>
        <taxon>Candidatus Curtissiibacteriota</taxon>
    </lineage>
</organism>
<dbReference type="Proteomes" id="UP000178393">
    <property type="component" value="Unassembled WGS sequence"/>
</dbReference>
<keyword evidence="1" id="KW-0812">Transmembrane</keyword>
<protein>
    <recommendedName>
        <fullName evidence="4">Type 4 fimbrial biogenesis protein PilX N-terminal domain-containing protein</fullName>
    </recommendedName>
</protein>
<name>A0A1F5H5G5_9BACT</name>
<sequence length="426" mass="45077">MITKLKIKDKKSKLLKSPYYLLPTTSYPLKEGQVMIIALVFLAVVLIIASSLFSRVTDFIRFGSNSVLKEQATNLADAGLDYATQRLNDLAGAYPDADGAGTDTQTLSTGQVVITVENKSQNLRTITATGYIPNQSSPRAKRTVKADVIIDSQQISFRYAVQTGEGGVSMANSSMINGTVYTNGSINGSGSSTINGEGYAHGTISSPDPTFNCEQLPCKHENTPEQPLPTIENPDINTLKQQAEAGGITNCTPTCTLDYNQPLTTERYNGNLSITNNATVTIMSGPIYITGNFTISQGGTILKLDNSFGSNGTYLIVDGVVTQTQGGQIRPTNANPKGYILLVTNSTSDSAISLSQSGTNAIFYALQGGADLSQSAEVTSLTAKKLTLQNSASLTYDQGLASATFSSGPGGGWIIKKGTYKFTSSP</sequence>
<evidence type="ECO:0000313" key="3">
    <source>
        <dbReference type="Proteomes" id="UP000178393"/>
    </source>
</evidence>
<evidence type="ECO:0000313" key="2">
    <source>
        <dbReference type="EMBL" id="OGD99422.1"/>
    </source>
</evidence>
<keyword evidence="1" id="KW-0472">Membrane</keyword>
<reference evidence="2 3" key="1">
    <citation type="journal article" date="2016" name="Nat. Commun.">
        <title>Thousands of microbial genomes shed light on interconnected biogeochemical processes in an aquifer system.</title>
        <authorList>
            <person name="Anantharaman K."/>
            <person name="Brown C.T."/>
            <person name="Hug L.A."/>
            <person name="Sharon I."/>
            <person name="Castelle C.J."/>
            <person name="Probst A.J."/>
            <person name="Thomas B.C."/>
            <person name="Singh A."/>
            <person name="Wilkins M.J."/>
            <person name="Karaoz U."/>
            <person name="Brodie E.L."/>
            <person name="Williams K.H."/>
            <person name="Hubbard S.S."/>
            <person name="Banfield J.F."/>
        </authorList>
    </citation>
    <scope>NUCLEOTIDE SEQUENCE [LARGE SCALE GENOMIC DNA]</scope>
</reference>
<keyword evidence="1" id="KW-1133">Transmembrane helix</keyword>
<dbReference type="EMBL" id="MFBH01000027">
    <property type="protein sequence ID" value="OGD99422.1"/>
    <property type="molecule type" value="Genomic_DNA"/>
</dbReference>
<comment type="caution">
    <text evidence="2">The sequence shown here is derived from an EMBL/GenBank/DDBJ whole genome shotgun (WGS) entry which is preliminary data.</text>
</comment>
<gene>
    <name evidence="2" type="ORF">A2W45_04080</name>
</gene>